<dbReference type="Gene3D" id="3.20.20.120">
    <property type="entry name" value="Enolase-like C-terminal domain"/>
    <property type="match status" value="1"/>
</dbReference>
<evidence type="ECO:0000313" key="12">
    <source>
        <dbReference type="Proteomes" id="UP001283361"/>
    </source>
</evidence>
<evidence type="ECO:0000256" key="1">
    <source>
        <dbReference type="ARBA" id="ARBA00001737"/>
    </source>
</evidence>
<dbReference type="AlphaFoldDB" id="A0AAE1DEH5"/>
<dbReference type="SFLD" id="SFLDF00111">
    <property type="entry name" value="L-fuconate_dehydratase"/>
    <property type="match status" value="1"/>
</dbReference>
<comment type="caution">
    <text evidence="11">The sequence shown here is derived from an EMBL/GenBank/DDBJ whole genome shotgun (WGS) entry which is preliminary data.</text>
</comment>
<dbReference type="PANTHER" id="PTHR13794:SF58">
    <property type="entry name" value="MITOCHONDRIAL ENOLASE SUPERFAMILY MEMBER 1"/>
    <property type="match status" value="1"/>
</dbReference>
<evidence type="ECO:0000256" key="9">
    <source>
        <dbReference type="ARBA" id="ARBA00078003"/>
    </source>
</evidence>
<evidence type="ECO:0000256" key="5">
    <source>
        <dbReference type="ARBA" id="ARBA00022842"/>
    </source>
</evidence>
<dbReference type="InterPro" id="IPR018110">
    <property type="entry name" value="Mandel_Rmase/mucon_lact_enz_CS"/>
</dbReference>
<dbReference type="Pfam" id="PF02746">
    <property type="entry name" value="MR_MLE_N"/>
    <property type="match status" value="1"/>
</dbReference>
<dbReference type="FunFam" id="3.20.20.120:FF:000007">
    <property type="entry name" value="Mitochondrial enolase superfamily member 1"/>
    <property type="match status" value="1"/>
</dbReference>
<organism evidence="11 12">
    <name type="scientific">Elysia crispata</name>
    <name type="common">lettuce slug</name>
    <dbReference type="NCBI Taxonomy" id="231223"/>
    <lineage>
        <taxon>Eukaryota</taxon>
        <taxon>Metazoa</taxon>
        <taxon>Spiralia</taxon>
        <taxon>Lophotrochozoa</taxon>
        <taxon>Mollusca</taxon>
        <taxon>Gastropoda</taxon>
        <taxon>Heterobranchia</taxon>
        <taxon>Euthyneura</taxon>
        <taxon>Panpulmonata</taxon>
        <taxon>Sacoglossa</taxon>
        <taxon>Placobranchoidea</taxon>
        <taxon>Plakobranchidae</taxon>
        <taxon>Elysia</taxon>
    </lineage>
</organism>
<keyword evidence="5" id="KW-0460">Magnesium</keyword>
<dbReference type="EC" id="4.2.1.68" evidence="3"/>
<evidence type="ECO:0000256" key="7">
    <source>
        <dbReference type="ARBA" id="ARBA00061144"/>
    </source>
</evidence>
<dbReference type="InterPro" id="IPR013341">
    <property type="entry name" value="Mandelate_racemase_N_dom"/>
</dbReference>
<dbReference type="GO" id="GO:0000287">
    <property type="term" value="F:magnesium ion binding"/>
    <property type="evidence" value="ECO:0007669"/>
    <property type="project" value="TreeGrafter"/>
</dbReference>
<dbReference type="GO" id="GO:0050023">
    <property type="term" value="F:L-fuconate dehydratase activity"/>
    <property type="evidence" value="ECO:0007669"/>
    <property type="project" value="UniProtKB-EC"/>
</dbReference>
<dbReference type="Proteomes" id="UP001283361">
    <property type="component" value="Unassembled WGS sequence"/>
</dbReference>
<comment type="similarity">
    <text evidence="7">Belongs to the mandelate racemase/muconate lactonizing enzyme family. ENOSF1 subfamily.</text>
</comment>
<dbReference type="InterPro" id="IPR036849">
    <property type="entry name" value="Enolase-like_C_sf"/>
</dbReference>
<dbReference type="InterPro" id="IPR029065">
    <property type="entry name" value="Enolase_C-like"/>
</dbReference>
<proteinExistence type="inferred from homology"/>
<dbReference type="SMART" id="SM00922">
    <property type="entry name" value="MR_MLE"/>
    <property type="match status" value="1"/>
</dbReference>
<dbReference type="SFLD" id="SFLDS00001">
    <property type="entry name" value="Enolase"/>
    <property type="match status" value="1"/>
</dbReference>
<evidence type="ECO:0000256" key="3">
    <source>
        <dbReference type="ARBA" id="ARBA00013142"/>
    </source>
</evidence>
<evidence type="ECO:0000259" key="10">
    <source>
        <dbReference type="SMART" id="SM00922"/>
    </source>
</evidence>
<comment type="cofactor">
    <cofactor evidence="2">
        <name>Mg(2+)</name>
        <dbReference type="ChEBI" id="CHEBI:18420"/>
    </cofactor>
</comment>
<dbReference type="CDD" id="cd03324">
    <property type="entry name" value="rTSbeta_L-fuconate_dehydratase"/>
    <property type="match status" value="1"/>
</dbReference>
<name>A0AAE1DEH5_9GAST</name>
<dbReference type="SFLD" id="SFLDG00179">
    <property type="entry name" value="mandelate_racemase"/>
    <property type="match status" value="1"/>
</dbReference>
<dbReference type="Gene3D" id="3.30.390.10">
    <property type="entry name" value="Enolase-like, N-terminal domain"/>
    <property type="match status" value="1"/>
</dbReference>
<dbReference type="EMBL" id="JAWDGP010004190">
    <property type="protein sequence ID" value="KAK3766935.1"/>
    <property type="molecule type" value="Genomic_DNA"/>
</dbReference>
<feature type="domain" description="Mandelate racemase/muconate lactonizing enzyme C-terminal" evidence="10">
    <location>
        <begin position="204"/>
        <end position="300"/>
    </location>
</feature>
<keyword evidence="4" id="KW-0479">Metal-binding</keyword>
<protein>
    <recommendedName>
        <fullName evidence="8">Mitochondrial enolase superfamily member 1</fullName>
        <ecNumber evidence="3">4.2.1.68</ecNumber>
    </recommendedName>
    <alternativeName>
        <fullName evidence="9">L-fuconate dehydratase</fullName>
    </alternativeName>
</protein>
<dbReference type="SUPFAM" id="SSF51604">
    <property type="entry name" value="Enolase C-terminal domain-like"/>
    <property type="match status" value="1"/>
</dbReference>
<dbReference type="InterPro" id="IPR029017">
    <property type="entry name" value="Enolase-like_N"/>
</dbReference>
<sequence>MFTSKIMGDCIKSLTVRDLRFPTSLNKDGSDAMNKNPDYSCPYLILETESGLTGHGITFTLGRGNNIVCEAIKLLSHLVIGQDTSVIFEDFGSFWRSLTSEDQIRWLGPEKGVMHMAVAAIVNAVWDLWAKKEKKPLWKLLVDMEPEKLVSTIDFRHIKDCLTEEEAVDMLRNMKSGKEQREQDMRKTGFPAYTTSCAWLGYSEEKIVRLCREAQAQGFTRFKMKVGADLEDDKRRASVLRQTMGQDHLLMVDANQKWEVPQAIAWMKEMAPFRLTWIEEPTSPDDVLGHLEIAKALKPLGIGVATGEQCQNRIMFKQFLKSGAMQYCQIDCCRMGGINEVLAVILLARKYNVPVCPHGGGVGLCEYIQHMSLFDYIAVSGCLENRMIEYTDHLHEHFLHPCIIKNGCYMPPEEPGFSIDMTDASLADYEWPSGKVWQKLISDGLYKVYE</sequence>
<dbReference type="GO" id="GO:0016052">
    <property type="term" value="P:carbohydrate catabolic process"/>
    <property type="evidence" value="ECO:0007669"/>
    <property type="project" value="InterPro"/>
</dbReference>
<dbReference type="InterPro" id="IPR034610">
    <property type="entry name" value="L-fuconate_dehydratase"/>
</dbReference>
<evidence type="ECO:0000313" key="11">
    <source>
        <dbReference type="EMBL" id="KAK3766935.1"/>
    </source>
</evidence>
<dbReference type="PROSITE" id="PS00909">
    <property type="entry name" value="MR_MLE_2"/>
    <property type="match status" value="1"/>
</dbReference>
<keyword evidence="12" id="KW-1185">Reference proteome</keyword>
<evidence type="ECO:0000256" key="4">
    <source>
        <dbReference type="ARBA" id="ARBA00022723"/>
    </source>
</evidence>
<dbReference type="InterPro" id="IPR013342">
    <property type="entry name" value="Mandelate_racemase_C"/>
</dbReference>
<dbReference type="GO" id="GO:0009063">
    <property type="term" value="P:amino acid catabolic process"/>
    <property type="evidence" value="ECO:0007669"/>
    <property type="project" value="InterPro"/>
</dbReference>
<dbReference type="SUPFAM" id="SSF54826">
    <property type="entry name" value="Enolase N-terminal domain-like"/>
    <property type="match status" value="1"/>
</dbReference>
<evidence type="ECO:0000256" key="2">
    <source>
        <dbReference type="ARBA" id="ARBA00001946"/>
    </source>
</evidence>
<accession>A0AAE1DEH5</accession>
<evidence type="ECO:0000256" key="8">
    <source>
        <dbReference type="ARBA" id="ARBA00073815"/>
    </source>
</evidence>
<comment type="catalytic activity">
    <reaction evidence="1">
        <text>L-fuconate = 2-dehydro-3-deoxy-L-fuconate + H2O</text>
        <dbReference type="Rhea" id="RHEA:22772"/>
        <dbReference type="ChEBI" id="CHEBI:15377"/>
        <dbReference type="ChEBI" id="CHEBI:21291"/>
        <dbReference type="ChEBI" id="CHEBI:37448"/>
        <dbReference type="EC" id="4.2.1.68"/>
    </reaction>
</comment>
<evidence type="ECO:0000256" key="6">
    <source>
        <dbReference type="ARBA" id="ARBA00023239"/>
    </source>
</evidence>
<reference evidence="11" key="1">
    <citation type="journal article" date="2023" name="G3 (Bethesda)">
        <title>A reference genome for the long-term kleptoplast-retaining sea slug Elysia crispata morphotype clarki.</title>
        <authorList>
            <person name="Eastman K.E."/>
            <person name="Pendleton A.L."/>
            <person name="Shaikh M.A."/>
            <person name="Suttiyut T."/>
            <person name="Ogas R."/>
            <person name="Tomko P."/>
            <person name="Gavelis G."/>
            <person name="Widhalm J.R."/>
            <person name="Wisecaver J.H."/>
        </authorList>
    </citation>
    <scope>NUCLEOTIDE SEQUENCE</scope>
    <source>
        <strain evidence="11">ECLA1</strain>
    </source>
</reference>
<keyword evidence="6" id="KW-0456">Lyase</keyword>
<dbReference type="Pfam" id="PF13378">
    <property type="entry name" value="MR_MLE_C"/>
    <property type="match status" value="1"/>
</dbReference>
<dbReference type="PANTHER" id="PTHR13794">
    <property type="entry name" value="ENOLASE SUPERFAMILY, MANDELATE RACEMASE"/>
    <property type="match status" value="1"/>
</dbReference>
<dbReference type="InterPro" id="IPR046945">
    <property type="entry name" value="RHMD-like"/>
</dbReference>
<gene>
    <name evidence="11" type="ORF">RRG08_040454</name>
</gene>